<keyword evidence="1" id="KW-0175">Coiled coil</keyword>
<feature type="region of interest" description="Disordered" evidence="2">
    <location>
        <begin position="74"/>
        <end position="103"/>
    </location>
</feature>
<protein>
    <submittedName>
        <fullName evidence="3">Uncharacterized protein</fullName>
    </submittedName>
</protein>
<name>A0A8X6Y9E3_9ARAC</name>
<dbReference type="EMBL" id="BMAV01017121">
    <property type="protein sequence ID" value="GFY68560.1"/>
    <property type="molecule type" value="Genomic_DNA"/>
</dbReference>
<organism evidence="3 4">
    <name type="scientific">Trichonephila inaurata madagascariensis</name>
    <dbReference type="NCBI Taxonomy" id="2747483"/>
    <lineage>
        <taxon>Eukaryota</taxon>
        <taxon>Metazoa</taxon>
        <taxon>Ecdysozoa</taxon>
        <taxon>Arthropoda</taxon>
        <taxon>Chelicerata</taxon>
        <taxon>Arachnida</taxon>
        <taxon>Araneae</taxon>
        <taxon>Araneomorphae</taxon>
        <taxon>Entelegynae</taxon>
        <taxon>Araneoidea</taxon>
        <taxon>Nephilidae</taxon>
        <taxon>Trichonephila</taxon>
        <taxon>Trichonephila inaurata</taxon>
    </lineage>
</organism>
<keyword evidence="4" id="KW-1185">Reference proteome</keyword>
<dbReference type="Proteomes" id="UP000886998">
    <property type="component" value="Unassembled WGS sequence"/>
</dbReference>
<feature type="compositionally biased region" description="Basic and acidic residues" evidence="2">
    <location>
        <begin position="81"/>
        <end position="94"/>
    </location>
</feature>
<feature type="region of interest" description="Disordered" evidence="2">
    <location>
        <begin position="269"/>
        <end position="293"/>
    </location>
</feature>
<evidence type="ECO:0000256" key="1">
    <source>
        <dbReference type="SAM" id="Coils"/>
    </source>
</evidence>
<evidence type="ECO:0000313" key="3">
    <source>
        <dbReference type="EMBL" id="GFY68560.1"/>
    </source>
</evidence>
<feature type="coiled-coil region" evidence="1">
    <location>
        <begin position="299"/>
        <end position="326"/>
    </location>
</feature>
<sequence>MLRRKVMPSCEAWDILKKRSVPQTSQEFVDSKQRLRAALRNIKAIEEVNRKDGCRKYMITDLYKQRKEMKAEEFTSLTRNKSGDQESSSKEKYIKQKKKMNPQKKRLPLKERNPVIKNPVIKKKPVIKEELIVKEVEMEVLSENNPVIRKMSCGIKEELIVEEIVNEVLSASSHLETDGKVINRPTKRKLPRSLLGILETNWNDRDYVTPKRKTKVSQISTVNNVKHEQTSSAQVSKITESSVNNVKQEPSSAQTSETTLLIVNNVEEQKQNSAAGIPKASTSNNSDEELAFPACDPKKNTREVQLLNLRQEKELLERNLKSNCEQKVPPDLDFERFDEYLIDPEENSSQLEDETLNNDNSTGCPAENFRCYGYISPEVWNRNKFRGNVGTNDDIEIPITFENRLLDVPLFVLNVWLDRLEAHMNG</sequence>
<gene>
    <name evidence="3" type="ORF">TNIN_79211</name>
</gene>
<comment type="caution">
    <text evidence="3">The sequence shown here is derived from an EMBL/GenBank/DDBJ whole genome shotgun (WGS) entry which is preliminary data.</text>
</comment>
<evidence type="ECO:0000256" key="2">
    <source>
        <dbReference type="SAM" id="MobiDB-lite"/>
    </source>
</evidence>
<accession>A0A8X6Y9E3</accession>
<evidence type="ECO:0000313" key="4">
    <source>
        <dbReference type="Proteomes" id="UP000886998"/>
    </source>
</evidence>
<proteinExistence type="predicted"/>
<reference evidence="3" key="1">
    <citation type="submission" date="2020-08" db="EMBL/GenBank/DDBJ databases">
        <title>Multicomponent nature underlies the extraordinary mechanical properties of spider dragline silk.</title>
        <authorList>
            <person name="Kono N."/>
            <person name="Nakamura H."/>
            <person name="Mori M."/>
            <person name="Yoshida Y."/>
            <person name="Ohtoshi R."/>
            <person name="Malay A.D."/>
            <person name="Moran D.A.P."/>
            <person name="Tomita M."/>
            <person name="Numata K."/>
            <person name="Arakawa K."/>
        </authorList>
    </citation>
    <scope>NUCLEOTIDE SEQUENCE</scope>
</reference>
<dbReference type="OrthoDB" id="6437827at2759"/>
<dbReference type="AlphaFoldDB" id="A0A8X6Y9E3"/>
<feature type="region of interest" description="Disordered" evidence="2">
    <location>
        <begin position="225"/>
        <end position="256"/>
    </location>
</feature>